<dbReference type="PANTHER" id="PTHR11786">
    <property type="entry name" value="N-HYDROXYARYLAMINE O-ACETYLTRANSFERASE"/>
    <property type="match status" value="1"/>
</dbReference>
<accession>A0A5N6VAM8</accession>
<evidence type="ECO:0000256" key="2">
    <source>
        <dbReference type="RuleBase" id="RU003452"/>
    </source>
</evidence>
<evidence type="ECO:0000313" key="3">
    <source>
        <dbReference type="EMBL" id="KAE8168068.1"/>
    </source>
</evidence>
<proteinExistence type="inferred from homology"/>
<dbReference type="AlphaFoldDB" id="A0A5N6VAM8"/>
<keyword evidence="2 3" id="KW-0808">Transferase</keyword>
<dbReference type="EMBL" id="ML738587">
    <property type="protein sequence ID" value="KAE8168068.1"/>
    <property type="molecule type" value="Genomic_DNA"/>
</dbReference>
<dbReference type="InterPro" id="IPR038765">
    <property type="entry name" value="Papain-like_cys_pep_sf"/>
</dbReference>
<comment type="similarity">
    <text evidence="1 2">Belongs to the arylamine N-acetyltransferase family.</text>
</comment>
<name>A0A5N6VAM8_ASPTM</name>
<sequence>MTSICSALTGEQVDAYFERTQLPKAYRRDQHPALNLSFLSRLQGYHVTAIPYENLSLHYAKNVKVSLDVAELHKKLVLRRRGGYCMENNILFHHVLLFLGFEVYLTGARLFRVRDGKSVGWSGWEHSVNIVTLDQQRYLVDVGYGGNGPRSPLPLVEGSIHKNIGTQTMRLVYEPLPGSRQHQWIYQTRNAEDQPWIHNYAFTDIEFFQRDFEVMSFFTSCHSDCFLTSHLLVVKYLREGDEVYGKIVLDDDKVKMNQGGKNVLVQMCMTERERVKALKDQFGIELTEDEQKGIQGRMCALAMGELST</sequence>
<evidence type="ECO:0000256" key="1">
    <source>
        <dbReference type="ARBA" id="ARBA00006547"/>
    </source>
</evidence>
<dbReference type="OrthoDB" id="10260017at2759"/>
<gene>
    <name evidence="3" type="ORF">BDV40DRAFT_131400</name>
</gene>
<keyword evidence="4" id="KW-1185">Reference proteome</keyword>
<dbReference type="PANTHER" id="PTHR11786:SF0">
    <property type="entry name" value="ARYLAMINE N-ACETYLTRANSFERASE 4-RELATED"/>
    <property type="match status" value="1"/>
</dbReference>
<dbReference type="InterPro" id="IPR053710">
    <property type="entry name" value="Arylamine_NAT_domain_sf"/>
</dbReference>
<dbReference type="Gene3D" id="3.30.2140.20">
    <property type="match status" value="1"/>
</dbReference>
<dbReference type="Pfam" id="PF00797">
    <property type="entry name" value="Acetyltransf_2"/>
    <property type="match status" value="1"/>
</dbReference>
<dbReference type="Proteomes" id="UP000326950">
    <property type="component" value="Unassembled WGS sequence"/>
</dbReference>
<keyword evidence="2" id="KW-0012">Acyltransferase</keyword>
<dbReference type="SUPFAM" id="SSF54001">
    <property type="entry name" value="Cysteine proteinases"/>
    <property type="match status" value="1"/>
</dbReference>
<reference evidence="3 4" key="1">
    <citation type="submission" date="2019-04" db="EMBL/GenBank/DDBJ databases">
        <title>Friends and foes A comparative genomics study of 23 Aspergillus species from section Flavi.</title>
        <authorList>
            <consortium name="DOE Joint Genome Institute"/>
            <person name="Kjaerbolling I."/>
            <person name="Vesth T."/>
            <person name="Frisvad J.C."/>
            <person name="Nybo J.L."/>
            <person name="Theobald S."/>
            <person name="Kildgaard S."/>
            <person name="Isbrandt T."/>
            <person name="Kuo A."/>
            <person name="Sato A."/>
            <person name="Lyhne E.K."/>
            <person name="Kogle M.E."/>
            <person name="Wiebenga A."/>
            <person name="Kun R.S."/>
            <person name="Lubbers R.J."/>
            <person name="Makela M.R."/>
            <person name="Barry K."/>
            <person name="Chovatia M."/>
            <person name="Clum A."/>
            <person name="Daum C."/>
            <person name="Haridas S."/>
            <person name="He G."/>
            <person name="LaButti K."/>
            <person name="Lipzen A."/>
            <person name="Mondo S."/>
            <person name="Riley R."/>
            <person name="Salamov A."/>
            <person name="Simmons B.A."/>
            <person name="Magnuson J.K."/>
            <person name="Henrissat B."/>
            <person name="Mortensen U.H."/>
            <person name="Larsen T.O."/>
            <person name="Devries R.P."/>
            <person name="Grigoriev I.V."/>
            <person name="Machida M."/>
            <person name="Baker S.E."/>
            <person name="Andersen M.R."/>
        </authorList>
    </citation>
    <scope>NUCLEOTIDE SEQUENCE [LARGE SCALE GENOMIC DNA]</scope>
    <source>
        <strain evidence="3 4">CBS 117626</strain>
    </source>
</reference>
<organism evidence="3 4">
    <name type="scientific">Aspergillus tamarii</name>
    <dbReference type="NCBI Taxonomy" id="41984"/>
    <lineage>
        <taxon>Eukaryota</taxon>
        <taxon>Fungi</taxon>
        <taxon>Dikarya</taxon>
        <taxon>Ascomycota</taxon>
        <taxon>Pezizomycotina</taxon>
        <taxon>Eurotiomycetes</taxon>
        <taxon>Eurotiomycetidae</taxon>
        <taxon>Eurotiales</taxon>
        <taxon>Aspergillaceae</taxon>
        <taxon>Aspergillus</taxon>
        <taxon>Aspergillus subgen. Circumdati</taxon>
    </lineage>
</organism>
<dbReference type="GO" id="GO:0016407">
    <property type="term" value="F:acetyltransferase activity"/>
    <property type="evidence" value="ECO:0007669"/>
    <property type="project" value="InterPro"/>
</dbReference>
<dbReference type="InterPro" id="IPR001447">
    <property type="entry name" value="Arylamine_N-AcTrfase"/>
</dbReference>
<protein>
    <submittedName>
        <fullName evidence="3">Arylamine N-acetyltransferase 1</fullName>
    </submittedName>
</protein>
<dbReference type="PRINTS" id="PR01543">
    <property type="entry name" value="ANATRNSFRASE"/>
</dbReference>
<evidence type="ECO:0000313" key="4">
    <source>
        <dbReference type="Proteomes" id="UP000326950"/>
    </source>
</evidence>